<dbReference type="WBParaSite" id="TMUE_1000003415.1">
    <property type="protein sequence ID" value="TMUE_1000003415.1"/>
    <property type="gene ID" value="WBGene00285288"/>
</dbReference>
<evidence type="ECO:0000256" key="1">
    <source>
        <dbReference type="SAM" id="MobiDB-lite"/>
    </source>
</evidence>
<evidence type="ECO:0000313" key="3">
    <source>
        <dbReference type="WBParaSite" id="TMUE_1000003415.1"/>
    </source>
</evidence>
<protein>
    <submittedName>
        <fullName evidence="3">CCHC-type domain-containing protein</fullName>
    </submittedName>
</protein>
<keyword evidence="2" id="KW-1185">Reference proteome</keyword>
<dbReference type="Proteomes" id="UP000046395">
    <property type="component" value="Unassembled WGS sequence"/>
</dbReference>
<reference evidence="3" key="1">
    <citation type="submission" date="2019-12" db="UniProtKB">
        <authorList>
            <consortium name="WormBaseParasite"/>
        </authorList>
    </citation>
    <scope>IDENTIFICATION</scope>
</reference>
<feature type="region of interest" description="Disordered" evidence="1">
    <location>
        <begin position="60"/>
        <end position="98"/>
    </location>
</feature>
<dbReference type="InterPro" id="IPR005312">
    <property type="entry name" value="DUF1759"/>
</dbReference>
<sequence>MSPANRTNPRRRSGVVSRDPCCPEVVTNATPAQEDSRADVADLADAVANLNRQVSSLQSMVMGSKSSCEATTTLQIPPEDSMRSSDTEDDVTKPNRNRAAQDTWWFEDTCSEPERPRVAPFVPSSWAQQMSTATQMEVFDGHPRKWPTFFANFLSLVHEVVPSDAQRLAILGQSLSPQLRSGFSGLLANPLMYRELLRRLHSLYGDPRTLAKTNLNYLLLLPPLRSEQNCDLETFFCNVSGPVTTMKLCCLVHDLKPVALLEHTASKLTPKLPERCLSHQRGLSFAPTVETFVDRLQTVLSERMLISWTSTVTGAPMIRERRKHTVRTTAVSEPPMTECCTCKNGRHRVAACPQFTDMSVRSRIEKAFGNGLCLRCLRKGHRQGDCSKAQRSSEEGCKAYHHQLLRGSPRLFGETNRIRKTENPSRERSDSVNVGFEASHRTENAIACAVVPVIVHGNGRSVRSFALLDSGSEVSILSERLARQANLSGRS</sequence>
<feature type="region of interest" description="Disordered" evidence="1">
    <location>
        <begin position="1"/>
        <end position="37"/>
    </location>
</feature>
<feature type="compositionally biased region" description="Polar residues" evidence="1">
    <location>
        <begin position="60"/>
        <end position="75"/>
    </location>
</feature>
<dbReference type="PANTHER" id="PTHR47331">
    <property type="entry name" value="PHD-TYPE DOMAIN-CONTAINING PROTEIN"/>
    <property type="match status" value="1"/>
</dbReference>
<feature type="compositionally biased region" description="Basic and acidic residues" evidence="1">
    <location>
        <begin position="80"/>
        <end position="93"/>
    </location>
</feature>
<name>A0A5S6Q8G2_TRIMR</name>
<dbReference type="Pfam" id="PF03564">
    <property type="entry name" value="DUF1759"/>
    <property type="match status" value="1"/>
</dbReference>
<dbReference type="AlphaFoldDB" id="A0A5S6Q8G2"/>
<organism evidence="2 3">
    <name type="scientific">Trichuris muris</name>
    <name type="common">Mouse whipworm</name>
    <dbReference type="NCBI Taxonomy" id="70415"/>
    <lineage>
        <taxon>Eukaryota</taxon>
        <taxon>Metazoa</taxon>
        <taxon>Ecdysozoa</taxon>
        <taxon>Nematoda</taxon>
        <taxon>Enoplea</taxon>
        <taxon>Dorylaimia</taxon>
        <taxon>Trichinellida</taxon>
        <taxon>Trichuridae</taxon>
        <taxon>Trichuris</taxon>
    </lineage>
</organism>
<evidence type="ECO:0000313" key="2">
    <source>
        <dbReference type="Proteomes" id="UP000046395"/>
    </source>
</evidence>
<proteinExistence type="predicted"/>
<accession>A0A5S6Q8G2</accession>